<feature type="transmembrane region" description="Helical" evidence="1">
    <location>
        <begin position="262"/>
        <end position="283"/>
    </location>
</feature>
<name>G0TS82_TRYVY</name>
<feature type="chain" id="PRO_5003410081" evidence="2">
    <location>
        <begin position="25"/>
        <end position="298"/>
    </location>
</feature>
<dbReference type="VEuPathDB" id="TriTrypDB:TvY486_0300034"/>
<keyword evidence="1" id="KW-0812">Transmembrane</keyword>
<dbReference type="AlphaFoldDB" id="G0TS82"/>
<gene>
    <name evidence="3" type="ORF">TVY486_0300034</name>
</gene>
<dbReference type="PROSITE" id="PS51257">
    <property type="entry name" value="PROKAR_LIPOPROTEIN"/>
    <property type="match status" value="1"/>
</dbReference>
<feature type="signal peptide" evidence="2">
    <location>
        <begin position="1"/>
        <end position="24"/>
    </location>
</feature>
<evidence type="ECO:0000313" key="3">
    <source>
        <dbReference type="EMBL" id="CCC46808.1"/>
    </source>
</evidence>
<keyword evidence="1" id="KW-1133">Transmembrane helix</keyword>
<evidence type="ECO:0000256" key="1">
    <source>
        <dbReference type="SAM" id="Phobius"/>
    </source>
</evidence>
<reference evidence="3" key="1">
    <citation type="journal article" date="2012" name="Proc. Natl. Acad. Sci. U.S.A.">
        <title>Antigenic diversity is generated by distinct evolutionary mechanisms in African trypanosome species.</title>
        <authorList>
            <person name="Jackson A.P."/>
            <person name="Berry A."/>
            <person name="Aslett M."/>
            <person name="Allison H.C."/>
            <person name="Burton P."/>
            <person name="Vavrova-Anderson J."/>
            <person name="Brown R."/>
            <person name="Browne H."/>
            <person name="Corton N."/>
            <person name="Hauser H."/>
            <person name="Gamble J."/>
            <person name="Gilderthorp R."/>
            <person name="Marcello L."/>
            <person name="McQuillan J."/>
            <person name="Otto T.D."/>
            <person name="Quail M.A."/>
            <person name="Sanders M.J."/>
            <person name="van Tonder A."/>
            <person name="Ginger M.L."/>
            <person name="Field M.C."/>
            <person name="Barry J.D."/>
            <person name="Hertz-Fowler C."/>
            <person name="Berriman M."/>
        </authorList>
    </citation>
    <scope>NUCLEOTIDE SEQUENCE</scope>
    <source>
        <strain evidence="3">Y486</strain>
    </source>
</reference>
<dbReference type="EMBL" id="HE573019">
    <property type="protein sequence ID" value="CCC46808.1"/>
    <property type="molecule type" value="Genomic_DNA"/>
</dbReference>
<keyword evidence="2" id="KW-0732">Signal</keyword>
<organism evidence="3">
    <name type="scientific">Trypanosoma vivax (strain Y486)</name>
    <dbReference type="NCBI Taxonomy" id="1055687"/>
    <lineage>
        <taxon>Eukaryota</taxon>
        <taxon>Discoba</taxon>
        <taxon>Euglenozoa</taxon>
        <taxon>Kinetoplastea</taxon>
        <taxon>Metakinetoplastina</taxon>
        <taxon>Trypanosomatida</taxon>
        <taxon>Trypanosomatidae</taxon>
        <taxon>Trypanosoma</taxon>
        <taxon>Duttonella</taxon>
    </lineage>
</organism>
<accession>G0TS82</accession>
<evidence type="ECO:0000256" key="2">
    <source>
        <dbReference type="SAM" id="SignalP"/>
    </source>
</evidence>
<proteinExistence type="predicted"/>
<keyword evidence="1" id="KW-0472">Membrane</keyword>
<sequence length="298" mass="32748">MKAIQNSYIAVVVTLFLAAGTGCATPILQLPFHIAAQMSGEWAVEVRSSCKPPVVRAVAHVNQLPQSADEDEFRLKLEAASEGAVEFDVGGITVLIGGLERKPSLSFTICAQRANVIKTPQRPWLEGLMESTRLTEFTGLAADTGNATLHNCGSALPNLFIRTIGGDVSGASYSSNQLRDSLHYIEMDISVPSLTAHCTREDAENEDHTYAEGKRKRHRGGVIAGVREEAGDYTDKRVLEGGVIVRLTRRTFPEKSFLEQHFLTVLLSLITIVYRVVQGFNYYRYSHIGKRRGTAARQ</sequence>
<protein>
    <submittedName>
        <fullName evidence="3">Uncharacterized protein</fullName>
    </submittedName>
</protein>